<comment type="subcellular location">
    <subcellularLocation>
        <location evidence="1">Membrane</location>
        <topology evidence="1">Single-pass membrane protein</topology>
    </subcellularLocation>
</comment>
<dbReference type="GO" id="GO:0008270">
    <property type="term" value="F:zinc ion binding"/>
    <property type="evidence" value="ECO:0007669"/>
    <property type="project" value="UniProtKB-KW"/>
</dbReference>
<dbReference type="Gene3D" id="3.30.40.10">
    <property type="entry name" value="Zinc/RING finger domain, C3HC4 (zinc finger)"/>
    <property type="match status" value="1"/>
</dbReference>
<dbReference type="GO" id="GO:0016746">
    <property type="term" value="F:acyltransferase activity"/>
    <property type="evidence" value="ECO:0007669"/>
    <property type="project" value="UniProtKB-KW"/>
</dbReference>
<organism evidence="12 13">
    <name type="scientific">Apostasia shenzhenica</name>
    <dbReference type="NCBI Taxonomy" id="1088818"/>
    <lineage>
        <taxon>Eukaryota</taxon>
        <taxon>Viridiplantae</taxon>
        <taxon>Streptophyta</taxon>
        <taxon>Embryophyta</taxon>
        <taxon>Tracheophyta</taxon>
        <taxon>Spermatophyta</taxon>
        <taxon>Magnoliopsida</taxon>
        <taxon>Liliopsida</taxon>
        <taxon>Asparagales</taxon>
        <taxon>Orchidaceae</taxon>
        <taxon>Apostasioideae</taxon>
        <taxon>Apostasia</taxon>
    </lineage>
</organism>
<dbReference type="EC" id="2.3.-.-" evidence="12"/>
<dbReference type="OrthoDB" id="8062037at2759"/>
<keyword evidence="7 10" id="KW-0472">Membrane</keyword>
<feature type="domain" description="RING-type" evidence="11">
    <location>
        <begin position="113"/>
        <end position="155"/>
    </location>
</feature>
<dbReference type="EMBL" id="KZ451906">
    <property type="protein sequence ID" value="PKA64087.1"/>
    <property type="molecule type" value="Genomic_DNA"/>
</dbReference>
<keyword evidence="13" id="KW-1185">Reference proteome</keyword>
<gene>
    <name evidence="12" type="primary">ATL72</name>
    <name evidence="12" type="ORF">AXF42_Ash005099</name>
</gene>
<keyword evidence="9" id="KW-0863">Zinc-finger</keyword>
<evidence type="ECO:0000256" key="10">
    <source>
        <dbReference type="SAM" id="Phobius"/>
    </source>
</evidence>
<dbReference type="InterPro" id="IPR001841">
    <property type="entry name" value="Znf_RING"/>
</dbReference>
<keyword evidence="12" id="KW-0012">Acyltransferase</keyword>
<proteinExistence type="inferred from homology"/>
<dbReference type="SUPFAM" id="SSF57850">
    <property type="entry name" value="RING/U-box"/>
    <property type="match status" value="1"/>
</dbReference>
<name>A0A2I0B8G4_9ASPA</name>
<evidence type="ECO:0000313" key="13">
    <source>
        <dbReference type="Proteomes" id="UP000236161"/>
    </source>
</evidence>
<keyword evidence="4" id="KW-0479">Metal-binding</keyword>
<evidence type="ECO:0000256" key="4">
    <source>
        <dbReference type="ARBA" id="ARBA00022723"/>
    </source>
</evidence>
<accession>A0A2I0B8G4</accession>
<keyword evidence="3 10" id="KW-0812">Transmembrane</keyword>
<evidence type="ECO:0000256" key="8">
    <source>
        <dbReference type="ARBA" id="ARBA00024209"/>
    </source>
</evidence>
<sequence>MEAHPCHSFPAVPAQPPLAAGGGRPQAPLLNHNAVVAVAAMACALICALGLNSMLQCIIRCTQRAVTGPATWAAARRLHAGIRSEDVVKLPITIYSATPPAGGGTASPEAVRCPICLSDLTSGDKIRLLPACGHRFHVGCIDTWLISHSSCPTCRHWLRSSSAAQPTQPPPPPTPTPENV</sequence>
<dbReference type="AlphaFoldDB" id="A0A2I0B8G4"/>
<dbReference type="SMART" id="SM00184">
    <property type="entry name" value="RING"/>
    <property type="match status" value="1"/>
</dbReference>
<protein>
    <submittedName>
        <fullName evidence="12">RING-H2 finger protein ATL72</fullName>
        <ecNumber evidence="12">2.3.-.-</ecNumber>
    </submittedName>
</protein>
<dbReference type="Proteomes" id="UP000236161">
    <property type="component" value="Unassembled WGS sequence"/>
</dbReference>
<evidence type="ECO:0000256" key="5">
    <source>
        <dbReference type="ARBA" id="ARBA00022833"/>
    </source>
</evidence>
<keyword evidence="2 12" id="KW-0808">Transferase</keyword>
<comment type="similarity">
    <text evidence="8">Belongs to the RING-type zinc finger family. ATL subfamily.</text>
</comment>
<dbReference type="Pfam" id="PF13639">
    <property type="entry name" value="zf-RING_2"/>
    <property type="match status" value="1"/>
</dbReference>
<dbReference type="PANTHER" id="PTHR46905:SF22">
    <property type="entry name" value="RING-TYPE E3 UBIQUITIN TRANSFERASE"/>
    <property type="match status" value="1"/>
</dbReference>
<dbReference type="STRING" id="1088818.A0A2I0B8G4"/>
<dbReference type="InterPro" id="IPR013083">
    <property type="entry name" value="Znf_RING/FYVE/PHD"/>
</dbReference>
<evidence type="ECO:0000256" key="2">
    <source>
        <dbReference type="ARBA" id="ARBA00022679"/>
    </source>
</evidence>
<evidence type="ECO:0000256" key="9">
    <source>
        <dbReference type="PROSITE-ProRule" id="PRU00175"/>
    </source>
</evidence>
<keyword evidence="6 10" id="KW-1133">Transmembrane helix</keyword>
<dbReference type="PROSITE" id="PS50089">
    <property type="entry name" value="ZF_RING_2"/>
    <property type="match status" value="1"/>
</dbReference>
<feature type="transmembrane region" description="Helical" evidence="10">
    <location>
        <begin position="34"/>
        <end position="55"/>
    </location>
</feature>
<evidence type="ECO:0000256" key="7">
    <source>
        <dbReference type="ARBA" id="ARBA00023136"/>
    </source>
</evidence>
<evidence type="ECO:0000256" key="3">
    <source>
        <dbReference type="ARBA" id="ARBA00022692"/>
    </source>
</evidence>
<dbReference type="GO" id="GO:0016020">
    <property type="term" value="C:membrane"/>
    <property type="evidence" value="ECO:0007669"/>
    <property type="project" value="UniProtKB-SubCell"/>
</dbReference>
<dbReference type="PANTHER" id="PTHR46905">
    <property type="entry name" value="RING-H2 FINGER PROTEIN ATL78"/>
    <property type="match status" value="1"/>
</dbReference>
<evidence type="ECO:0000256" key="1">
    <source>
        <dbReference type="ARBA" id="ARBA00004167"/>
    </source>
</evidence>
<keyword evidence="5" id="KW-0862">Zinc</keyword>
<evidence type="ECO:0000259" key="11">
    <source>
        <dbReference type="PROSITE" id="PS50089"/>
    </source>
</evidence>
<evidence type="ECO:0000256" key="6">
    <source>
        <dbReference type="ARBA" id="ARBA00022989"/>
    </source>
</evidence>
<dbReference type="GO" id="GO:0016567">
    <property type="term" value="P:protein ubiquitination"/>
    <property type="evidence" value="ECO:0007669"/>
    <property type="project" value="InterPro"/>
</dbReference>
<reference evidence="12 13" key="1">
    <citation type="journal article" date="2017" name="Nature">
        <title>The Apostasia genome and the evolution of orchids.</title>
        <authorList>
            <person name="Zhang G.Q."/>
            <person name="Liu K.W."/>
            <person name="Li Z."/>
            <person name="Lohaus R."/>
            <person name="Hsiao Y.Y."/>
            <person name="Niu S.C."/>
            <person name="Wang J.Y."/>
            <person name="Lin Y.C."/>
            <person name="Xu Q."/>
            <person name="Chen L.J."/>
            <person name="Yoshida K."/>
            <person name="Fujiwara S."/>
            <person name="Wang Z.W."/>
            <person name="Zhang Y.Q."/>
            <person name="Mitsuda N."/>
            <person name="Wang M."/>
            <person name="Liu G.H."/>
            <person name="Pecoraro L."/>
            <person name="Huang H.X."/>
            <person name="Xiao X.J."/>
            <person name="Lin M."/>
            <person name="Wu X.Y."/>
            <person name="Wu W.L."/>
            <person name="Chen Y.Y."/>
            <person name="Chang S.B."/>
            <person name="Sakamoto S."/>
            <person name="Ohme-Takagi M."/>
            <person name="Yagi M."/>
            <person name="Zeng S.J."/>
            <person name="Shen C.Y."/>
            <person name="Yeh C.M."/>
            <person name="Luo Y.B."/>
            <person name="Tsai W.C."/>
            <person name="Van de Peer Y."/>
            <person name="Liu Z.J."/>
        </authorList>
    </citation>
    <scope>NUCLEOTIDE SEQUENCE [LARGE SCALE GENOMIC DNA]</scope>
    <source>
        <strain evidence="13">cv. Shenzhen</strain>
        <tissue evidence="12">Stem</tissue>
    </source>
</reference>
<evidence type="ECO:0000313" key="12">
    <source>
        <dbReference type="EMBL" id="PKA64087.1"/>
    </source>
</evidence>
<dbReference type="CDD" id="cd16461">
    <property type="entry name" value="RING-H2_EL5-like"/>
    <property type="match status" value="1"/>
</dbReference>
<dbReference type="InterPro" id="IPR044602">
    <property type="entry name" value="ATL10/ATL72-79-like"/>
</dbReference>